<evidence type="ECO:0000313" key="7">
    <source>
        <dbReference type="EMBL" id="KPC55427.1"/>
    </source>
</evidence>
<comment type="catalytic activity">
    <reaction evidence="5">
        <text>cytidine(32) in tRNA + S-adenosyl-L-methionine = 2'-O-methylcytidine(32) in tRNA + S-adenosyl-L-homocysteine + H(+)</text>
        <dbReference type="Rhea" id="RHEA:42932"/>
        <dbReference type="Rhea" id="RHEA-COMP:10288"/>
        <dbReference type="Rhea" id="RHEA-COMP:10289"/>
        <dbReference type="ChEBI" id="CHEBI:15378"/>
        <dbReference type="ChEBI" id="CHEBI:57856"/>
        <dbReference type="ChEBI" id="CHEBI:59789"/>
        <dbReference type="ChEBI" id="CHEBI:74495"/>
        <dbReference type="ChEBI" id="CHEBI:82748"/>
        <dbReference type="EC" id="2.1.1.200"/>
    </reaction>
</comment>
<dbReference type="PIRSF" id="PIRSF004808">
    <property type="entry name" value="LasT"/>
    <property type="match status" value="1"/>
</dbReference>
<dbReference type="PATRIC" id="fig|857265.3.peg.455"/>
<dbReference type="CDD" id="cd18093">
    <property type="entry name" value="SpoU-like_TrmJ"/>
    <property type="match status" value="1"/>
</dbReference>
<comment type="caution">
    <text evidence="7">The sequence shown here is derived from an EMBL/GenBank/DDBJ whole genome shotgun (WGS) entry which is preliminary data.</text>
</comment>
<dbReference type="FunFam" id="3.40.1280.10:FF:000006">
    <property type="entry name" value="Uncharacterized tRNA/rRNA methyltransferase HI_0380"/>
    <property type="match status" value="1"/>
</dbReference>
<dbReference type="GO" id="GO:0005829">
    <property type="term" value="C:cytosol"/>
    <property type="evidence" value="ECO:0007669"/>
    <property type="project" value="TreeGrafter"/>
</dbReference>
<keyword evidence="4 5" id="KW-0949">S-adenosyl-L-methionine</keyword>
<keyword evidence="5" id="KW-0819">tRNA processing</keyword>
<evidence type="ECO:0000256" key="2">
    <source>
        <dbReference type="ARBA" id="ARBA00022603"/>
    </source>
</evidence>
<dbReference type="InterPro" id="IPR029026">
    <property type="entry name" value="tRNA_m1G_MTases_N"/>
</dbReference>
<comment type="function">
    <text evidence="5">Catalyzes the formation of 2'O-methylated cytidine (Cm32) or 2'O-methylated uridine (Um32) at position 32 in tRNA.</text>
</comment>
<dbReference type="PANTHER" id="PTHR42786">
    <property type="entry name" value="TRNA/RRNA METHYLTRANSFERASE"/>
    <property type="match status" value="1"/>
</dbReference>
<dbReference type="EC" id="2.1.1.200" evidence="5"/>
<dbReference type="OrthoDB" id="9806346at2"/>
<evidence type="ECO:0000256" key="4">
    <source>
        <dbReference type="ARBA" id="ARBA00022691"/>
    </source>
</evidence>
<dbReference type="InterPro" id="IPR004384">
    <property type="entry name" value="RNA_MeTrfase_TrmJ/LasT"/>
</dbReference>
<keyword evidence="2 5" id="KW-0489">Methyltransferase</keyword>
<protein>
    <recommendedName>
        <fullName evidence="5">tRNA (cytidine/uridine-2'-O-)-methyltransferase TrmJ</fullName>
        <ecNumber evidence="5">2.1.1.200</ecNumber>
    </recommendedName>
    <alternativeName>
        <fullName evidence="5">tRNA (cytidine(32)/uridine(32)-2'-O)-methyltransferase</fullName>
    </alternativeName>
    <alternativeName>
        <fullName evidence="5">tRNA Cm32/Um32 methyltransferase</fullName>
    </alternativeName>
</protein>
<dbReference type="Pfam" id="PF00588">
    <property type="entry name" value="SpoU_methylase"/>
    <property type="match status" value="1"/>
</dbReference>
<sequence>MTTTQNPSQDPALLAGLAANDALDVFRVVLSHTSHPGNIGSTARAMKNMGLRHLVLINPKEFPSEVATSLAAGADDVLANARVVSTMEEALAGTTLQVAMTARRRELVLPLQTPRQLAPELLHEARQGQQIALVFGTEMSGLTIPEVAACNRLVTIPTNPDYSSLNLSQAVQVLCYELRAAQLDDVSYLEEKREHATHEQLELFYTHLEQTLTDIGFLKPHAPKRLMARMRRMFQRATLEKDEVDILRGVLRAAQEYRGPKAD</sequence>
<evidence type="ECO:0000259" key="6">
    <source>
        <dbReference type="Pfam" id="PF00588"/>
    </source>
</evidence>
<dbReference type="GO" id="GO:0002128">
    <property type="term" value="P:tRNA nucleoside ribose methylation"/>
    <property type="evidence" value="ECO:0007669"/>
    <property type="project" value="TreeGrafter"/>
</dbReference>
<evidence type="ECO:0000256" key="5">
    <source>
        <dbReference type="RuleBase" id="RU362024"/>
    </source>
</evidence>
<dbReference type="PANTHER" id="PTHR42786:SF2">
    <property type="entry name" value="TRNA (CYTIDINE_URIDINE-2'-O-)-METHYLTRANSFERASE TRMJ"/>
    <property type="match status" value="1"/>
</dbReference>
<keyword evidence="5" id="KW-0963">Cytoplasm</keyword>
<dbReference type="EMBL" id="LAQT01000001">
    <property type="protein sequence ID" value="KPC55427.1"/>
    <property type="molecule type" value="Genomic_DNA"/>
</dbReference>
<comment type="subunit">
    <text evidence="5">Homodimer.</text>
</comment>
<dbReference type="NCBIfam" id="TIGR00050">
    <property type="entry name" value="rRNA_methyl_1"/>
    <property type="match status" value="1"/>
</dbReference>
<dbReference type="GO" id="GO:0003723">
    <property type="term" value="F:RNA binding"/>
    <property type="evidence" value="ECO:0007669"/>
    <property type="project" value="InterPro"/>
</dbReference>
<evidence type="ECO:0000256" key="3">
    <source>
        <dbReference type="ARBA" id="ARBA00022679"/>
    </source>
</evidence>
<name>A0A0N1JTK0_9NEIS</name>
<dbReference type="Gene3D" id="3.40.1280.10">
    <property type="match status" value="1"/>
</dbReference>
<comment type="catalytic activity">
    <reaction evidence="5">
        <text>uridine(32) in tRNA + S-adenosyl-L-methionine = 2'-O-methyluridine(32) in tRNA + S-adenosyl-L-homocysteine + H(+)</text>
        <dbReference type="Rhea" id="RHEA:42936"/>
        <dbReference type="Rhea" id="RHEA-COMP:10107"/>
        <dbReference type="Rhea" id="RHEA-COMP:10290"/>
        <dbReference type="ChEBI" id="CHEBI:15378"/>
        <dbReference type="ChEBI" id="CHEBI:57856"/>
        <dbReference type="ChEBI" id="CHEBI:59789"/>
        <dbReference type="ChEBI" id="CHEBI:65315"/>
        <dbReference type="ChEBI" id="CHEBI:74478"/>
        <dbReference type="EC" id="2.1.1.200"/>
    </reaction>
</comment>
<dbReference type="GO" id="GO:0160206">
    <property type="term" value="F:tRNA (cytidine(32)/uridine(32)-2'-O)-methyltransferase activity"/>
    <property type="evidence" value="ECO:0007669"/>
    <property type="project" value="UniProtKB-EC"/>
</dbReference>
<comment type="similarity">
    <text evidence="1">Belongs to the class IV-like SAM-binding methyltransferase superfamily. RNA methyltransferase TrmH family.</text>
</comment>
<accession>A0A0N1JTK0</accession>
<dbReference type="Proteomes" id="UP000037939">
    <property type="component" value="Unassembled WGS sequence"/>
</dbReference>
<proteinExistence type="inferred from homology"/>
<reference evidence="7 8" key="1">
    <citation type="submission" date="2015-07" db="EMBL/GenBank/DDBJ databases">
        <title>Draft genome sequence of the Amantichitinum ursilacus IGB-41, a new chitin-degrading bacterium.</title>
        <authorList>
            <person name="Kirstahler P."/>
            <person name="Guenther M."/>
            <person name="Grumaz C."/>
            <person name="Rupp S."/>
            <person name="Zibek S."/>
            <person name="Sohn K."/>
        </authorList>
    </citation>
    <scope>NUCLEOTIDE SEQUENCE [LARGE SCALE GENOMIC DNA]</scope>
    <source>
        <strain evidence="7 8">IGB-41</strain>
    </source>
</reference>
<dbReference type="GO" id="GO:0106339">
    <property type="term" value="F:tRNA (cytidine(32)-2'-O)-methyltransferase activity"/>
    <property type="evidence" value="ECO:0007669"/>
    <property type="project" value="RHEA"/>
</dbReference>
<evidence type="ECO:0000313" key="8">
    <source>
        <dbReference type="Proteomes" id="UP000037939"/>
    </source>
</evidence>
<keyword evidence="8" id="KW-1185">Reference proteome</keyword>
<dbReference type="AlphaFoldDB" id="A0A0N1JTK0"/>
<dbReference type="SUPFAM" id="SSF75217">
    <property type="entry name" value="alpha/beta knot"/>
    <property type="match status" value="1"/>
</dbReference>
<dbReference type="RefSeq" id="WP_083458708.1">
    <property type="nucleotide sequence ID" value="NZ_LAQT01000001.1"/>
</dbReference>
<dbReference type="InterPro" id="IPR001537">
    <property type="entry name" value="SpoU_MeTrfase"/>
</dbReference>
<dbReference type="InterPro" id="IPR029028">
    <property type="entry name" value="Alpha/beta_knot_MTases"/>
</dbReference>
<keyword evidence="3 7" id="KW-0808">Transferase</keyword>
<organism evidence="7 8">
    <name type="scientific">Amantichitinum ursilacus</name>
    <dbReference type="NCBI Taxonomy" id="857265"/>
    <lineage>
        <taxon>Bacteria</taxon>
        <taxon>Pseudomonadati</taxon>
        <taxon>Pseudomonadota</taxon>
        <taxon>Betaproteobacteria</taxon>
        <taxon>Neisseriales</taxon>
        <taxon>Chitinibacteraceae</taxon>
        <taxon>Amantichitinum</taxon>
    </lineage>
</organism>
<dbReference type="STRING" id="857265.WG78_02180"/>
<gene>
    <name evidence="5 7" type="primary">trmJ</name>
    <name evidence="7" type="ORF">WG78_02180</name>
</gene>
<comment type="subcellular location">
    <subcellularLocation>
        <location evidence="5">Cytoplasm</location>
    </subcellularLocation>
</comment>
<feature type="domain" description="tRNA/rRNA methyltransferase SpoU type" evidence="6">
    <location>
        <begin position="26"/>
        <end position="176"/>
    </location>
</feature>
<evidence type="ECO:0000256" key="1">
    <source>
        <dbReference type="ARBA" id="ARBA00007228"/>
    </source>
</evidence>
<dbReference type="Gene3D" id="1.10.8.590">
    <property type="match status" value="1"/>
</dbReference>